<dbReference type="Pfam" id="PF02594">
    <property type="entry name" value="DUF167"/>
    <property type="match status" value="1"/>
</dbReference>
<dbReference type="InterPro" id="IPR053323">
    <property type="entry name" value="UPF0235"/>
</dbReference>
<gene>
    <name evidence="3" type="ORF">HERI1096_LOCUS25930</name>
</gene>
<dbReference type="PANTHER" id="PTHR47525:SF1">
    <property type="entry name" value="OS07G0295200 PROTEIN"/>
    <property type="match status" value="1"/>
</dbReference>
<dbReference type="NCBIfam" id="TIGR00251">
    <property type="entry name" value="DUF167 family protein"/>
    <property type="match status" value="1"/>
</dbReference>
<protein>
    <recommendedName>
        <fullName evidence="2">STEEP1 domain-containing protein</fullName>
    </recommendedName>
</protein>
<dbReference type="AlphaFoldDB" id="A0A7S3F4B2"/>
<evidence type="ECO:0000259" key="2">
    <source>
        <dbReference type="Pfam" id="PF25809"/>
    </source>
</evidence>
<dbReference type="InterPro" id="IPR036591">
    <property type="entry name" value="YggU-like_sf"/>
</dbReference>
<evidence type="ECO:0000313" key="3">
    <source>
        <dbReference type="EMBL" id="CAE0126140.1"/>
    </source>
</evidence>
<name>A0A7S3F4B2_9EUKA</name>
<dbReference type="Pfam" id="PF25809">
    <property type="entry name" value="STEEP1"/>
    <property type="match status" value="1"/>
</dbReference>
<feature type="domain" description="STEEP1" evidence="2">
    <location>
        <begin position="19"/>
        <end position="121"/>
    </location>
</feature>
<comment type="similarity">
    <text evidence="1">Belongs to the UPF0235 family.</text>
</comment>
<evidence type="ECO:0000256" key="1">
    <source>
        <dbReference type="ARBA" id="ARBA00010364"/>
    </source>
</evidence>
<organism evidence="3">
    <name type="scientific">Haptolina ericina</name>
    <dbReference type="NCBI Taxonomy" id="156174"/>
    <lineage>
        <taxon>Eukaryota</taxon>
        <taxon>Haptista</taxon>
        <taxon>Haptophyta</taxon>
        <taxon>Prymnesiophyceae</taxon>
        <taxon>Prymnesiales</taxon>
        <taxon>Prymnesiaceae</taxon>
        <taxon>Haptolina</taxon>
    </lineage>
</organism>
<accession>A0A7S3F4B2</accession>
<dbReference type="SUPFAM" id="SSF69786">
    <property type="entry name" value="YggU-like"/>
    <property type="match status" value="1"/>
</dbReference>
<dbReference type="SMART" id="SM01152">
    <property type="entry name" value="DUF167"/>
    <property type="match status" value="1"/>
</dbReference>
<dbReference type="PANTHER" id="PTHR47525">
    <property type="entry name" value="OS07G0295200 PROTEIN"/>
    <property type="match status" value="1"/>
</dbReference>
<proteinExistence type="inferred from homology"/>
<reference evidence="3" key="1">
    <citation type="submission" date="2021-01" db="EMBL/GenBank/DDBJ databases">
        <authorList>
            <person name="Corre E."/>
            <person name="Pelletier E."/>
            <person name="Niang G."/>
            <person name="Scheremetjew M."/>
            <person name="Finn R."/>
            <person name="Kale V."/>
            <person name="Holt S."/>
            <person name="Cochrane G."/>
            <person name="Meng A."/>
            <person name="Brown T."/>
            <person name="Cohen L."/>
        </authorList>
    </citation>
    <scope>NUCLEOTIDE SEQUENCE</scope>
    <source>
        <strain evidence="3">CCMP281</strain>
    </source>
</reference>
<dbReference type="InterPro" id="IPR057965">
    <property type="entry name" value="STEEP1_dom"/>
</dbReference>
<dbReference type="EMBL" id="HBHX01046832">
    <property type="protein sequence ID" value="CAE0126140.1"/>
    <property type="molecule type" value="Transcribed_RNA"/>
</dbReference>
<dbReference type="InterPro" id="IPR003746">
    <property type="entry name" value="DUF167"/>
</dbReference>
<sequence>MRMPKRATHTYESEKDGVKDSDLNVHYCMCCGESVLILGPGVVLASLPRRKTDGAYVLERGTTVFKLKSNAGENKLLKRVGGFERQYRLNCWNCNVPIAYRSEPPSDGSDTAAITYVLFDATGLQADLYLQLYQVPPCIQPTGDRSVRVAMEVSVGQLKKAITHVNNGEIGISVCAPAQEGLANSEVLEHMAKVLNVPRPQLHLSRGWSQKSKFLIVSKLTAVEVFKCIRASVETDILPLSMQGPVGGVEAPGLGGDDIGPAATAGAASTVARQQWEQGEEFDDLAPAPGVKQQVFRN</sequence>
<dbReference type="Gene3D" id="3.30.1200.10">
    <property type="entry name" value="YggU-like"/>
    <property type="match status" value="1"/>
</dbReference>